<reference evidence="1 2" key="1">
    <citation type="journal article" date="2006" name="Environ. Microbiol.">
        <title>Whole genome analysis of the marine Bacteroidetes'Gramella forsetii' reveals adaptations to degradation of polymeric organic matter.</title>
        <authorList>
            <person name="Bauer M."/>
            <person name="Kube M."/>
            <person name="Teeling H."/>
            <person name="Richter M."/>
            <person name="Lombardot T."/>
            <person name="Allers E."/>
            <person name="Wuerdemann C.A."/>
            <person name="Quast C."/>
            <person name="Kuhl H."/>
            <person name="Knaust F."/>
            <person name="Woebken D."/>
            <person name="Bischof K."/>
            <person name="Mussmann M."/>
            <person name="Choudhuri J.V."/>
            <person name="Meyer F."/>
            <person name="Reinhardt R."/>
            <person name="Amann R.I."/>
            <person name="Gloeckner F.O."/>
        </authorList>
    </citation>
    <scope>NUCLEOTIDE SEQUENCE [LARGE SCALE GENOMIC DNA]</scope>
    <source>
        <strain evidence="1 2">KT0803</strain>
    </source>
</reference>
<name>A0M0R6_CHRFK</name>
<dbReference type="EMBL" id="CU207366">
    <property type="protein sequence ID" value="CAL66211.1"/>
    <property type="molecule type" value="Genomic_DNA"/>
</dbReference>
<dbReference type="HOGENOM" id="CLU_3168633_0_0_10"/>
<sequence>MMAINVAKMLILNLGLLILNKFKYVLNMIVNIEKSPLLKMKKETLLF</sequence>
<dbReference type="KEGG" id="gfo:GFO_1237"/>
<evidence type="ECO:0000313" key="1">
    <source>
        <dbReference type="EMBL" id="CAL66211.1"/>
    </source>
</evidence>
<dbReference type="AlphaFoldDB" id="A0M0R6"/>
<accession>A0M0R6</accession>
<proteinExistence type="predicted"/>
<protein>
    <submittedName>
        <fullName evidence="1">Uncharacterized protein</fullName>
    </submittedName>
</protein>
<gene>
    <name evidence="1" type="ordered locus">GFO_1237</name>
</gene>
<dbReference type="Proteomes" id="UP000000755">
    <property type="component" value="Chromosome"/>
</dbReference>
<organism evidence="1 2">
    <name type="scientific">Christiangramia forsetii (strain DSM 17595 / CGMCC 1.15422 / KT0803)</name>
    <name type="common">Gramella forsetii</name>
    <dbReference type="NCBI Taxonomy" id="411154"/>
    <lineage>
        <taxon>Bacteria</taxon>
        <taxon>Pseudomonadati</taxon>
        <taxon>Bacteroidota</taxon>
        <taxon>Flavobacteriia</taxon>
        <taxon>Flavobacteriales</taxon>
        <taxon>Flavobacteriaceae</taxon>
        <taxon>Christiangramia</taxon>
    </lineage>
</organism>
<evidence type="ECO:0000313" key="2">
    <source>
        <dbReference type="Proteomes" id="UP000000755"/>
    </source>
</evidence>